<comment type="similarity">
    <text evidence="1 2">Belongs to the UPF0301 (AlgH) family.</text>
</comment>
<evidence type="ECO:0000256" key="2">
    <source>
        <dbReference type="HAMAP-Rule" id="MF_00758"/>
    </source>
</evidence>
<reference evidence="3 4" key="1">
    <citation type="submission" date="2015-09" db="EMBL/GenBank/DDBJ databases">
        <authorList>
            <consortium name="Swine Surveillance"/>
        </authorList>
    </citation>
    <scope>NUCLEOTIDE SEQUENCE [LARGE SCALE GENOMIC DNA]</scope>
    <source>
        <strain evidence="3 4">CECT 7688</strain>
    </source>
</reference>
<dbReference type="PANTHER" id="PTHR30327:SF1">
    <property type="entry name" value="UPF0301 PROTEIN YQGE"/>
    <property type="match status" value="1"/>
</dbReference>
<name>A0A0P1FDS8_9RHOB</name>
<organism evidence="3 4">
    <name type="scientific">Shimia marina</name>
    <dbReference type="NCBI Taxonomy" id="321267"/>
    <lineage>
        <taxon>Bacteria</taxon>
        <taxon>Pseudomonadati</taxon>
        <taxon>Pseudomonadota</taxon>
        <taxon>Alphaproteobacteria</taxon>
        <taxon>Rhodobacterales</taxon>
        <taxon>Roseobacteraceae</taxon>
    </lineage>
</organism>
<accession>A0A0P1FDS8</accession>
<keyword evidence="4" id="KW-1185">Reference proteome</keyword>
<dbReference type="HAMAP" id="MF_00758">
    <property type="entry name" value="UPF0301"/>
    <property type="match status" value="1"/>
</dbReference>
<dbReference type="Pfam" id="PF02622">
    <property type="entry name" value="DUF179"/>
    <property type="match status" value="1"/>
</dbReference>
<sequence length="194" mass="20909">MDSTEDSSQTLDLTGQLLVAMPGMSDPRFAHSVVFLCAHSEEGAMGLIVNKAIDGVNLADLFEQLSITPKHREIRSKLYFGGPVETGRGFVLHSPEYQSGLSNLRVEDDFALTTTQDILDDMAQDQGPTKSLTLLGYSGWGPGQLERELGENGWLVAQATPQLIFETDTADKWAEALKSIGVDPLTLSAAAGRA</sequence>
<evidence type="ECO:0000313" key="4">
    <source>
        <dbReference type="Proteomes" id="UP000054823"/>
    </source>
</evidence>
<protein>
    <recommendedName>
        <fullName evidence="2">UPF0301 protein SHM7688_03708</fullName>
    </recommendedName>
</protein>
<dbReference type="SUPFAM" id="SSF143456">
    <property type="entry name" value="VC0467-like"/>
    <property type="match status" value="1"/>
</dbReference>
<evidence type="ECO:0000256" key="1">
    <source>
        <dbReference type="ARBA" id="ARBA00009600"/>
    </source>
</evidence>
<dbReference type="PANTHER" id="PTHR30327">
    <property type="entry name" value="UNCHARACTERIZED PROTEIN YQGE"/>
    <property type="match status" value="1"/>
</dbReference>
<dbReference type="Proteomes" id="UP000054823">
    <property type="component" value="Unassembled WGS sequence"/>
</dbReference>
<dbReference type="NCBIfam" id="NF001266">
    <property type="entry name" value="PRK00228.1-1"/>
    <property type="match status" value="1"/>
</dbReference>
<dbReference type="Gene3D" id="3.40.1740.10">
    <property type="entry name" value="VC0467-like"/>
    <property type="match status" value="1"/>
</dbReference>
<dbReference type="STRING" id="321267.SHM7688_03708"/>
<dbReference type="AlphaFoldDB" id="A0A0P1FDS8"/>
<evidence type="ECO:0000313" key="3">
    <source>
        <dbReference type="EMBL" id="CUH54238.1"/>
    </source>
</evidence>
<dbReference type="InterPro" id="IPR003774">
    <property type="entry name" value="AlgH-like"/>
</dbReference>
<proteinExistence type="inferred from homology"/>
<gene>
    <name evidence="3" type="ORF">SHM7688_03708</name>
</gene>
<dbReference type="EMBL" id="CYPW01000040">
    <property type="protein sequence ID" value="CUH54238.1"/>
    <property type="molecule type" value="Genomic_DNA"/>
</dbReference>
<dbReference type="NCBIfam" id="NF001268">
    <property type="entry name" value="PRK00228.1-4"/>
    <property type="match status" value="1"/>
</dbReference>
<dbReference type="GO" id="GO:0005829">
    <property type="term" value="C:cytosol"/>
    <property type="evidence" value="ECO:0007669"/>
    <property type="project" value="TreeGrafter"/>
</dbReference>